<feature type="transmembrane region" description="Helical" evidence="6">
    <location>
        <begin position="99"/>
        <end position="117"/>
    </location>
</feature>
<name>A0A367YTR1_9ACTN</name>
<keyword evidence="2" id="KW-1003">Cell membrane</keyword>
<protein>
    <submittedName>
        <fullName evidence="7">Amino acid transporter</fullName>
    </submittedName>
</protein>
<evidence type="ECO:0000256" key="6">
    <source>
        <dbReference type="SAM" id="Phobius"/>
    </source>
</evidence>
<keyword evidence="4 6" id="KW-1133">Transmembrane helix</keyword>
<keyword evidence="5 6" id="KW-0472">Membrane</keyword>
<evidence type="ECO:0000256" key="1">
    <source>
        <dbReference type="ARBA" id="ARBA00004651"/>
    </source>
</evidence>
<gene>
    <name evidence="7" type="ORF">DT076_15915</name>
</gene>
<keyword evidence="8" id="KW-1185">Reference proteome</keyword>
<dbReference type="GO" id="GO:0015171">
    <property type="term" value="F:amino acid transmembrane transporter activity"/>
    <property type="evidence" value="ECO:0007669"/>
    <property type="project" value="TreeGrafter"/>
</dbReference>
<evidence type="ECO:0000256" key="4">
    <source>
        <dbReference type="ARBA" id="ARBA00022989"/>
    </source>
</evidence>
<comment type="subcellular location">
    <subcellularLocation>
        <location evidence="1">Cell membrane</location>
        <topology evidence="1">Multi-pass membrane protein</topology>
    </subcellularLocation>
</comment>
<proteinExistence type="predicted"/>
<feature type="transmembrane region" description="Helical" evidence="6">
    <location>
        <begin position="137"/>
        <end position="158"/>
    </location>
</feature>
<dbReference type="AlphaFoldDB" id="A0A367YTR1"/>
<organism evidence="7 8">
    <name type="scientific">Desertihabitans brevis</name>
    <dbReference type="NCBI Taxonomy" id="2268447"/>
    <lineage>
        <taxon>Bacteria</taxon>
        <taxon>Bacillati</taxon>
        <taxon>Actinomycetota</taxon>
        <taxon>Actinomycetes</taxon>
        <taxon>Propionibacteriales</taxon>
        <taxon>Propionibacteriaceae</taxon>
        <taxon>Desertihabitans</taxon>
    </lineage>
</organism>
<evidence type="ECO:0000256" key="2">
    <source>
        <dbReference type="ARBA" id="ARBA00022475"/>
    </source>
</evidence>
<reference evidence="7 8" key="1">
    <citation type="submission" date="2018-07" db="EMBL/GenBank/DDBJ databases">
        <title>Desertimonas flava gen. nov. sp. nov.</title>
        <authorList>
            <person name="Liu S."/>
        </authorList>
    </citation>
    <scope>NUCLEOTIDE SEQUENCE [LARGE SCALE GENOMIC DNA]</scope>
    <source>
        <strain evidence="7 8">16Sb5-5</strain>
    </source>
</reference>
<accession>A0A367YTR1</accession>
<sequence length="225" mass="23783">MKQCFTSIRKLRWTASGSAPSVGAVILPVLLTGFASGAALIVAIGAQNAYVLRQGLRREHVAEVVLLCIAADVLLMSAGAAGFGAVLERFPWLVEVTRWGGAAFLLVYAGIALRRALRPAAALQAASDRRTTRRGALLTAAALTFLNPHVYLDTVVLLGTLAHAHGPDRWWFVAGSVTASVVWFTLLGAGAHRFAPLLARPAVWRGIDVGVALTMAVLAVRLVLS</sequence>
<dbReference type="Pfam" id="PF01810">
    <property type="entry name" value="LysE"/>
    <property type="match status" value="1"/>
</dbReference>
<dbReference type="PANTHER" id="PTHR30086:SF20">
    <property type="entry name" value="ARGININE EXPORTER PROTEIN ARGO-RELATED"/>
    <property type="match status" value="1"/>
</dbReference>
<feature type="transmembrane region" description="Helical" evidence="6">
    <location>
        <begin position="202"/>
        <end position="224"/>
    </location>
</feature>
<evidence type="ECO:0000313" key="8">
    <source>
        <dbReference type="Proteomes" id="UP000252770"/>
    </source>
</evidence>
<feature type="transmembrane region" description="Helical" evidence="6">
    <location>
        <begin position="64"/>
        <end position="87"/>
    </location>
</feature>
<keyword evidence="3 6" id="KW-0812">Transmembrane</keyword>
<comment type="caution">
    <text evidence="7">The sequence shown here is derived from an EMBL/GenBank/DDBJ whole genome shotgun (WGS) entry which is preliminary data.</text>
</comment>
<evidence type="ECO:0000256" key="5">
    <source>
        <dbReference type="ARBA" id="ARBA00023136"/>
    </source>
</evidence>
<dbReference type="GO" id="GO:0005886">
    <property type="term" value="C:plasma membrane"/>
    <property type="evidence" value="ECO:0007669"/>
    <property type="project" value="UniProtKB-SubCell"/>
</dbReference>
<feature type="transmembrane region" description="Helical" evidence="6">
    <location>
        <begin position="170"/>
        <end position="190"/>
    </location>
</feature>
<dbReference type="PANTHER" id="PTHR30086">
    <property type="entry name" value="ARGININE EXPORTER PROTEIN ARGO"/>
    <property type="match status" value="1"/>
</dbReference>
<feature type="transmembrane region" description="Helical" evidence="6">
    <location>
        <begin position="25"/>
        <end position="52"/>
    </location>
</feature>
<evidence type="ECO:0000256" key="3">
    <source>
        <dbReference type="ARBA" id="ARBA00022692"/>
    </source>
</evidence>
<dbReference type="Proteomes" id="UP000252770">
    <property type="component" value="Unassembled WGS sequence"/>
</dbReference>
<dbReference type="InterPro" id="IPR001123">
    <property type="entry name" value="LeuE-type"/>
</dbReference>
<evidence type="ECO:0000313" key="7">
    <source>
        <dbReference type="EMBL" id="RCK68412.1"/>
    </source>
</evidence>
<dbReference type="EMBL" id="QOUI01000011">
    <property type="protein sequence ID" value="RCK68412.1"/>
    <property type="molecule type" value="Genomic_DNA"/>
</dbReference>